<keyword evidence="1" id="KW-0175">Coiled coil</keyword>
<evidence type="ECO:0000259" key="3">
    <source>
        <dbReference type="Pfam" id="PF22090"/>
    </source>
</evidence>
<dbReference type="CDD" id="cd11714">
    <property type="entry name" value="GINS_A_archaea"/>
    <property type="match status" value="1"/>
</dbReference>
<dbReference type="Gene3D" id="3.40.5.50">
    <property type="match status" value="1"/>
</dbReference>
<dbReference type="EMBL" id="QEFH01000013">
    <property type="protein sequence ID" value="PVU70973.1"/>
    <property type="molecule type" value="Genomic_DNA"/>
</dbReference>
<comment type="caution">
    <text evidence="4">The sequence shown here is derived from an EMBL/GenBank/DDBJ whole genome shotgun (WGS) entry which is preliminary data.</text>
</comment>
<evidence type="ECO:0000313" key="4">
    <source>
        <dbReference type="EMBL" id="PVU70973.1"/>
    </source>
</evidence>
<sequence length="199" mass="23175">MDISDIITYLQKEKEKKTLQNLQKDFYVKVSELLKKYKKQLEAYKSDSKEYREVIATIDRLKESLSELINIRIGKIINNTVLEVKEDLNIISEDFLEEEEKLLYTLIKKILKSYKENIQNKIINGEEIDINKFFSDINMNISLYQNKIDKKIVIIKNQLPKIVGPNGKIYGPFKVGDIIILNSNFAEKLENTGIGKIVN</sequence>
<protein>
    <recommendedName>
        <fullName evidence="6">DNA replication complex GINS family protein</fullName>
    </recommendedName>
</protein>
<dbReference type="Gene3D" id="1.20.58.1030">
    <property type="match status" value="1"/>
</dbReference>
<evidence type="ECO:0000313" key="5">
    <source>
        <dbReference type="Proteomes" id="UP000245908"/>
    </source>
</evidence>
<gene>
    <name evidence="4" type="ORF">DDW05_02035</name>
</gene>
<feature type="domain" description="Gins51 C-terminal" evidence="3">
    <location>
        <begin position="153"/>
        <end position="186"/>
    </location>
</feature>
<accession>A0A2T9WT02</accession>
<evidence type="ECO:0008006" key="6">
    <source>
        <dbReference type="Google" id="ProtNLM"/>
    </source>
</evidence>
<dbReference type="InterPro" id="IPR021151">
    <property type="entry name" value="GINS_A"/>
</dbReference>
<proteinExistence type="predicted"/>
<evidence type="ECO:0000256" key="1">
    <source>
        <dbReference type="SAM" id="Coils"/>
    </source>
</evidence>
<feature type="domain" description="GINS subunit" evidence="2">
    <location>
        <begin position="12"/>
        <end position="118"/>
    </location>
</feature>
<dbReference type="InterPro" id="IPR054314">
    <property type="entry name" value="Gins51_C"/>
</dbReference>
<dbReference type="Proteomes" id="UP000245908">
    <property type="component" value="Unassembled WGS sequence"/>
</dbReference>
<organism evidence="4 5">
    <name type="scientific">Nanobsidianus stetteri</name>
    <dbReference type="NCBI Taxonomy" id="1294122"/>
    <lineage>
        <taxon>Archaea</taxon>
        <taxon>Nanobdellota</taxon>
        <taxon>Candidatus Nanoarchaeia</taxon>
        <taxon>Nanoarchaeales</taxon>
        <taxon>Nanopusillaceae</taxon>
        <taxon>Candidatus Nanobsidianus</taxon>
    </lineage>
</organism>
<feature type="coiled-coil region" evidence="1">
    <location>
        <begin position="27"/>
        <end position="54"/>
    </location>
</feature>
<evidence type="ECO:0000259" key="2">
    <source>
        <dbReference type="Pfam" id="PF05916"/>
    </source>
</evidence>
<reference evidence="4 5" key="1">
    <citation type="journal article" date="2015" name="Appl. Environ. Microbiol.">
        <title>Nanoarchaeota, Their Sulfolobales Host, and Nanoarchaeota Virus Distribution across Yellowstone National Park Hot Springs.</title>
        <authorList>
            <person name="Munson-McGee J.H."/>
            <person name="Field E.K."/>
            <person name="Bateson M."/>
            <person name="Rooney C."/>
            <person name="Stepanauskas R."/>
            <person name="Young M.J."/>
        </authorList>
    </citation>
    <scope>NUCLEOTIDE SEQUENCE [LARGE SCALE GENOMIC DNA]</scope>
    <source>
        <strain evidence="4">SCGC AB-777_O03</strain>
    </source>
</reference>
<dbReference type="Pfam" id="PF05916">
    <property type="entry name" value="Sld5"/>
    <property type="match status" value="1"/>
</dbReference>
<dbReference type="Pfam" id="PF22090">
    <property type="entry name" value="Gins51_C"/>
    <property type="match status" value="1"/>
</dbReference>
<name>A0A2T9WT02_NANST</name>
<dbReference type="AlphaFoldDB" id="A0A2T9WT02"/>